<sequence>MSLRPTIRHTQSSPGSSPSLTPSLAPSPPPLNSSHSSSHVSILMPDKPRSRPSSAALTPQEIHSALHHPGQPYSHGHSHFPVPGSVGMPRTSTQTSAGEGRYRKKVGFEAFEKGPATMFAFTCQAKSEGYKRSRNTRVFAVAVSNDESGDNALEWLMSELVEDGDEVVAIRVIELDEGERTDPQAQEEFREEAHLLLESILDKNNEADDRRISVIVEFLAGRVPDMLLKMIALYRPDSLVVGTKGSRSRLQSWGRALGAPGMGSVSRFAVSHSPVPVIVVRPERKVKKTLEKRQADPKRGQYAALVGPNGMELSRSRSRERSIGGLSD</sequence>
<feature type="compositionally biased region" description="Low complexity" evidence="1">
    <location>
        <begin position="32"/>
        <end position="45"/>
    </location>
</feature>
<dbReference type="EMBL" id="RSCD01000004">
    <property type="protein sequence ID" value="RSH93192.1"/>
    <property type="molecule type" value="Genomic_DNA"/>
</dbReference>
<accession>A0A427YQ20</accession>
<feature type="region of interest" description="Disordered" evidence="1">
    <location>
        <begin position="1"/>
        <end position="100"/>
    </location>
</feature>
<dbReference type="AlphaFoldDB" id="A0A427YQ20"/>
<feature type="region of interest" description="Disordered" evidence="1">
    <location>
        <begin position="288"/>
        <end position="328"/>
    </location>
</feature>
<dbReference type="InterPro" id="IPR006016">
    <property type="entry name" value="UspA"/>
</dbReference>
<dbReference type="CDD" id="cd23659">
    <property type="entry name" value="USP_At3g01520-like"/>
    <property type="match status" value="1"/>
</dbReference>
<keyword evidence="4" id="KW-1185">Reference proteome</keyword>
<dbReference type="Gene3D" id="3.40.50.620">
    <property type="entry name" value="HUPs"/>
    <property type="match status" value="1"/>
</dbReference>
<name>A0A427YQ20_9TREE</name>
<evidence type="ECO:0000313" key="3">
    <source>
        <dbReference type="EMBL" id="RSH93192.1"/>
    </source>
</evidence>
<dbReference type="SUPFAM" id="SSF52402">
    <property type="entry name" value="Adenine nucleotide alpha hydrolases-like"/>
    <property type="match status" value="1"/>
</dbReference>
<dbReference type="Pfam" id="PF00582">
    <property type="entry name" value="Usp"/>
    <property type="match status" value="1"/>
</dbReference>
<reference evidence="3 4" key="1">
    <citation type="submission" date="2018-11" db="EMBL/GenBank/DDBJ databases">
        <title>Genome sequence of Saitozyma podzolica DSM 27192.</title>
        <authorList>
            <person name="Aliyu H."/>
            <person name="Gorte O."/>
            <person name="Ochsenreither K."/>
        </authorList>
    </citation>
    <scope>NUCLEOTIDE SEQUENCE [LARGE SCALE GENOMIC DNA]</scope>
    <source>
        <strain evidence="3 4">DSM 27192</strain>
    </source>
</reference>
<protein>
    <recommendedName>
        <fullName evidence="2">UspA domain-containing protein</fullName>
    </recommendedName>
</protein>
<dbReference type="InterPro" id="IPR014729">
    <property type="entry name" value="Rossmann-like_a/b/a_fold"/>
</dbReference>
<feature type="compositionally biased region" description="Basic and acidic residues" evidence="1">
    <location>
        <begin position="288"/>
        <end position="299"/>
    </location>
</feature>
<dbReference type="PANTHER" id="PTHR47815:SF1">
    <property type="entry name" value="UNIVERSAL STRESS PROTEIN A FAMILY PROTEIN C25B2.10"/>
    <property type="match status" value="1"/>
</dbReference>
<dbReference type="Proteomes" id="UP000279259">
    <property type="component" value="Unassembled WGS sequence"/>
</dbReference>
<dbReference type="PANTHER" id="PTHR47815">
    <property type="entry name" value="UNIVERSAL STRESS PROTEIN A FAMILY PROTEIN C25B2.10"/>
    <property type="match status" value="1"/>
</dbReference>
<feature type="compositionally biased region" description="Low complexity" evidence="1">
    <location>
        <begin position="12"/>
        <end position="24"/>
    </location>
</feature>
<evidence type="ECO:0000259" key="2">
    <source>
        <dbReference type="Pfam" id="PF00582"/>
    </source>
</evidence>
<gene>
    <name evidence="3" type="ORF">EHS25_007545</name>
</gene>
<evidence type="ECO:0000313" key="4">
    <source>
        <dbReference type="Proteomes" id="UP000279259"/>
    </source>
</evidence>
<proteinExistence type="predicted"/>
<organism evidence="3 4">
    <name type="scientific">Saitozyma podzolica</name>
    <dbReference type="NCBI Taxonomy" id="1890683"/>
    <lineage>
        <taxon>Eukaryota</taxon>
        <taxon>Fungi</taxon>
        <taxon>Dikarya</taxon>
        <taxon>Basidiomycota</taxon>
        <taxon>Agaricomycotina</taxon>
        <taxon>Tremellomycetes</taxon>
        <taxon>Tremellales</taxon>
        <taxon>Trimorphomycetaceae</taxon>
        <taxon>Saitozyma</taxon>
    </lineage>
</organism>
<evidence type="ECO:0000256" key="1">
    <source>
        <dbReference type="SAM" id="MobiDB-lite"/>
    </source>
</evidence>
<dbReference type="OrthoDB" id="843225at2759"/>
<dbReference type="STRING" id="1890683.A0A427YQ20"/>
<comment type="caution">
    <text evidence="3">The sequence shown here is derived from an EMBL/GenBank/DDBJ whole genome shotgun (WGS) entry which is preliminary data.</text>
</comment>
<feature type="domain" description="UspA" evidence="2">
    <location>
        <begin position="140"/>
        <end position="281"/>
    </location>
</feature>